<comment type="caution">
    <text evidence="8">The sequence shown here is derived from an EMBL/GenBank/DDBJ whole genome shotgun (WGS) entry which is preliminary data.</text>
</comment>
<keyword evidence="3 6" id="KW-1133">Transmembrane helix</keyword>
<feature type="transmembrane region" description="Helical" evidence="6">
    <location>
        <begin position="69"/>
        <end position="92"/>
    </location>
</feature>
<feature type="transmembrane region" description="Helical" evidence="6">
    <location>
        <begin position="329"/>
        <end position="355"/>
    </location>
</feature>
<feature type="transmembrane region" description="Helical" evidence="6">
    <location>
        <begin position="448"/>
        <end position="470"/>
    </location>
</feature>
<dbReference type="GO" id="GO:0005886">
    <property type="term" value="C:plasma membrane"/>
    <property type="evidence" value="ECO:0007669"/>
    <property type="project" value="TreeGrafter"/>
</dbReference>
<feature type="transmembrane region" description="Helical" evidence="6">
    <location>
        <begin position="375"/>
        <end position="396"/>
    </location>
</feature>
<dbReference type="Gene3D" id="1.20.1250.20">
    <property type="entry name" value="MFS general substrate transporter like domains"/>
    <property type="match status" value="1"/>
</dbReference>
<feature type="region of interest" description="Disordered" evidence="5">
    <location>
        <begin position="1"/>
        <end position="21"/>
    </location>
</feature>
<gene>
    <name evidence="8" type="ORF">N7469_005664</name>
</gene>
<name>A0A9W9P205_PENCI</name>
<evidence type="ECO:0000256" key="4">
    <source>
        <dbReference type="ARBA" id="ARBA00023136"/>
    </source>
</evidence>
<accession>A0A9W9P205</accession>
<evidence type="ECO:0000256" key="3">
    <source>
        <dbReference type="ARBA" id="ARBA00022989"/>
    </source>
</evidence>
<dbReference type="GO" id="GO:0022857">
    <property type="term" value="F:transmembrane transporter activity"/>
    <property type="evidence" value="ECO:0007669"/>
    <property type="project" value="InterPro"/>
</dbReference>
<dbReference type="Proteomes" id="UP001147733">
    <property type="component" value="Unassembled WGS sequence"/>
</dbReference>
<feature type="transmembrane region" description="Helical" evidence="6">
    <location>
        <begin position="235"/>
        <end position="255"/>
    </location>
</feature>
<feature type="compositionally biased region" description="Polar residues" evidence="5">
    <location>
        <begin position="1"/>
        <end position="14"/>
    </location>
</feature>
<dbReference type="AlphaFoldDB" id="A0A9W9P205"/>
<dbReference type="InterPro" id="IPR020846">
    <property type="entry name" value="MFS_dom"/>
</dbReference>
<comment type="subcellular location">
    <subcellularLocation>
        <location evidence="1">Membrane</location>
        <topology evidence="1">Multi-pass membrane protein</topology>
    </subcellularLocation>
</comment>
<reference evidence="8" key="1">
    <citation type="submission" date="2022-11" db="EMBL/GenBank/DDBJ databases">
        <authorList>
            <person name="Petersen C."/>
        </authorList>
    </citation>
    <scope>NUCLEOTIDE SEQUENCE</scope>
    <source>
        <strain evidence="8">IBT 23319</strain>
    </source>
</reference>
<dbReference type="Pfam" id="PF07690">
    <property type="entry name" value="MFS_1"/>
    <property type="match status" value="1"/>
</dbReference>
<evidence type="ECO:0000313" key="8">
    <source>
        <dbReference type="EMBL" id="KAJ5233898.1"/>
    </source>
</evidence>
<feature type="transmembrane region" description="Helical" evidence="6">
    <location>
        <begin position="417"/>
        <end position="436"/>
    </location>
</feature>
<dbReference type="SUPFAM" id="SSF103473">
    <property type="entry name" value="MFS general substrate transporter"/>
    <property type="match status" value="1"/>
</dbReference>
<dbReference type="OrthoDB" id="2585655at2759"/>
<dbReference type="PANTHER" id="PTHR23502">
    <property type="entry name" value="MAJOR FACILITATOR SUPERFAMILY"/>
    <property type="match status" value="1"/>
</dbReference>
<evidence type="ECO:0000256" key="5">
    <source>
        <dbReference type="SAM" id="MobiDB-lite"/>
    </source>
</evidence>
<protein>
    <submittedName>
        <fullName evidence="8">MFS transporter</fullName>
    </submittedName>
</protein>
<keyword evidence="2 6" id="KW-0812">Transmembrane</keyword>
<dbReference type="RefSeq" id="XP_056501398.1">
    <property type="nucleotide sequence ID" value="XM_056644584.1"/>
</dbReference>
<evidence type="ECO:0000256" key="1">
    <source>
        <dbReference type="ARBA" id="ARBA00004141"/>
    </source>
</evidence>
<proteinExistence type="predicted"/>
<feature type="transmembrane region" description="Helical" evidence="6">
    <location>
        <begin position="482"/>
        <end position="504"/>
    </location>
</feature>
<feature type="transmembrane region" description="Helical" evidence="6">
    <location>
        <begin position="112"/>
        <end position="129"/>
    </location>
</feature>
<dbReference type="InterPro" id="IPR036259">
    <property type="entry name" value="MFS_trans_sf"/>
</dbReference>
<dbReference type="PANTHER" id="PTHR23502:SF160">
    <property type="entry name" value="MAJOR FACILITATOR SUPERFAMILY (MFS) PROFILE DOMAIN-CONTAINING PROTEIN-RELATED"/>
    <property type="match status" value="1"/>
</dbReference>
<organism evidence="8 9">
    <name type="scientific">Penicillium citrinum</name>
    <dbReference type="NCBI Taxonomy" id="5077"/>
    <lineage>
        <taxon>Eukaryota</taxon>
        <taxon>Fungi</taxon>
        <taxon>Dikarya</taxon>
        <taxon>Ascomycota</taxon>
        <taxon>Pezizomycotina</taxon>
        <taxon>Eurotiomycetes</taxon>
        <taxon>Eurotiomycetidae</taxon>
        <taxon>Eurotiales</taxon>
        <taxon>Aspergillaceae</taxon>
        <taxon>Penicillium</taxon>
    </lineage>
</organism>
<feature type="domain" description="Major facilitator superfamily (MFS) profile" evidence="7">
    <location>
        <begin position="70"/>
        <end position="560"/>
    </location>
</feature>
<feature type="transmembrane region" description="Helical" evidence="6">
    <location>
        <begin position="136"/>
        <end position="154"/>
    </location>
</feature>
<keyword evidence="4 6" id="KW-0472">Membrane</keyword>
<evidence type="ECO:0000256" key="6">
    <source>
        <dbReference type="SAM" id="Phobius"/>
    </source>
</evidence>
<keyword evidence="9" id="KW-1185">Reference proteome</keyword>
<dbReference type="GeneID" id="81383751"/>
<sequence length="560" mass="61950">MTQDNSGATGQSRLAHSHAHEGDIPGTVNLSAVEGDDTAYGQALYPVPAEDPNDPLQGILQWPKWKKNVILIIVSVYSFLGNSSLTGPSVYISIFSEEFGISHAEASGLISYPNLAFGFGSLILVPLYLKIGRRPVTLLSLITFLAGLIGASRATTYTGLMIARVFHGFGSGVCESLPVQVVNDLFFIHERGKRIGYYTIARDFEPESTQLAEHRRSTGPLYAGYMLAGGYSWRLFFYVEAAFVGATLIMAFLFVEESTYHRPEISSNQNPSTHSISEEIAAEKSQFPIQLENVSSTSVPPRKSFLETLKPWGTIDHEPDFLMTIVRSFTYFCVPVVFWVIATYGLYIGLGALAFNYTFPIKITAPPYNWSETNSGLIAVASFIGYSLALPLTSTSDRLAAYRTKRNNGIREAEMRLPALFPVLLMAPAGLLVYGFTAQRNLHWTGYFAGVAMCQFGSYFYFTFTLAYAVDSYYANTSEMLIAMNLGKQAISFGMGSYLLDWILSRGYAVVISGIFCGVLLANNLAVLVFFIWGKKIRKWTARSWLGRLHNRTATRGMTH</sequence>
<reference evidence="8" key="2">
    <citation type="journal article" date="2023" name="IMA Fungus">
        <title>Comparative genomic study of the Penicillium genus elucidates a diverse pangenome and 15 lateral gene transfer events.</title>
        <authorList>
            <person name="Petersen C."/>
            <person name="Sorensen T."/>
            <person name="Nielsen M.R."/>
            <person name="Sondergaard T.E."/>
            <person name="Sorensen J.L."/>
            <person name="Fitzpatrick D.A."/>
            <person name="Frisvad J.C."/>
            <person name="Nielsen K.L."/>
        </authorList>
    </citation>
    <scope>NUCLEOTIDE SEQUENCE</scope>
    <source>
        <strain evidence="8">IBT 23319</strain>
    </source>
</reference>
<dbReference type="InterPro" id="IPR011701">
    <property type="entry name" value="MFS"/>
</dbReference>
<dbReference type="PROSITE" id="PS50850">
    <property type="entry name" value="MFS"/>
    <property type="match status" value="1"/>
</dbReference>
<dbReference type="EMBL" id="JAPQKT010000004">
    <property type="protein sequence ID" value="KAJ5233898.1"/>
    <property type="molecule type" value="Genomic_DNA"/>
</dbReference>
<evidence type="ECO:0000256" key="2">
    <source>
        <dbReference type="ARBA" id="ARBA00022692"/>
    </source>
</evidence>
<evidence type="ECO:0000313" key="9">
    <source>
        <dbReference type="Proteomes" id="UP001147733"/>
    </source>
</evidence>
<evidence type="ECO:0000259" key="7">
    <source>
        <dbReference type="PROSITE" id="PS50850"/>
    </source>
</evidence>
<feature type="transmembrane region" description="Helical" evidence="6">
    <location>
        <begin position="510"/>
        <end position="533"/>
    </location>
</feature>